<comment type="subcellular location">
    <subcellularLocation>
        <location evidence="1">Membrane</location>
        <topology evidence="1">Multi-pass membrane protein</topology>
    </subcellularLocation>
</comment>
<dbReference type="InterPro" id="IPR003593">
    <property type="entry name" value="AAA+_ATPase"/>
</dbReference>
<proteinExistence type="predicted"/>
<dbReference type="PANTHER" id="PTHR24223">
    <property type="entry name" value="ATP-BINDING CASSETTE SUB-FAMILY C"/>
    <property type="match status" value="1"/>
</dbReference>
<feature type="transmembrane region" description="Helical" evidence="8">
    <location>
        <begin position="139"/>
        <end position="157"/>
    </location>
</feature>
<dbReference type="Proteomes" id="UP000324800">
    <property type="component" value="Unassembled WGS sequence"/>
</dbReference>
<dbReference type="InterPro" id="IPR003439">
    <property type="entry name" value="ABC_transporter-like_ATP-bd"/>
</dbReference>
<dbReference type="InterPro" id="IPR017871">
    <property type="entry name" value="ABC_transporter-like_CS"/>
</dbReference>
<name>A0A5J4VM23_9EUKA</name>
<evidence type="ECO:0000313" key="12">
    <source>
        <dbReference type="Proteomes" id="UP000324800"/>
    </source>
</evidence>
<evidence type="ECO:0000256" key="3">
    <source>
        <dbReference type="ARBA" id="ARBA00022692"/>
    </source>
</evidence>
<dbReference type="InterPro" id="IPR027417">
    <property type="entry name" value="P-loop_NTPase"/>
</dbReference>
<dbReference type="AlphaFoldDB" id="A0A5J4VM23"/>
<accession>A0A5J4VM23</accession>
<keyword evidence="6 8" id="KW-1133">Transmembrane helix</keyword>
<dbReference type="Gene3D" id="1.20.1560.10">
    <property type="entry name" value="ABC transporter type 1, transmembrane domain"/>
    <property type="match status" value="1"/>
</dbReference>
<dbReference type="InterPro" id="IPR044746">
    <property type="entry name" value="ABCC_6TM_D1"/>
</dbReference>
<protein>
    <submittedName>
        <fullName evidence="11">Putative Multidrug resistance-associated protein 1</fullName>
    </submittedName>
</protein>
<dbReference type="PROSITE" id="PS50929">
    <property type="entry name" value="ABC_TM1F"/>
    <property type="match status" value="1"/>
</dbReference>
<dbReference type="SUPFAM" id="SSF90123">
    <property type="entry name" value="ABC transporter transmembrane region"/>
    <property type="match status" value="1"/>
</dbReference>
<dbReference type="EMBL" id="SNRW01006190">
    <property type="protein sequence ID" value="KAA6383550.1"/>
    <property type="molecule type" value="Genomic_DNA"/>
</dbReference>
<feature type="domain" description="ABC transporter" evidence="9">
    <location>
        <begin position="489"/>
        <end position="720"/>
    </location>
</feature>
<evidence type="ECO:0000256" key="8">
    <source>
        <dbReference type="SAM" id="Phobius"/>
    </source>
</evidence>
<feature type="non-terminal residue" evidence="11">
    <location>
        <position position="849"/>
    </location>
</feature>
<sequence length="849" mass="95055">MPQNSTDLPSLVNSPTSKLDCMDSPSIFLPEGFDPKEVKREKNKEESHPFICNLLYIFFLPFVCRISPVTKQDIYEVSKEDRTELNAKKVSLRWNKRMESYAKDFQQYLLEKESNPSSKMKEPSKPSLMRTLVWELNDYKLVLAFVFMLIACGISLAQPELMEIMLEIVEEREEAEEAGEEGSGFPYAAGIILVICPLANSIFTALGMRFVIHFVARMRASLACLIFDTTMKSSRGGQTGEEKGHLLSLLSSDVGTVADMTLQAFYIIQMPFRMIVSFIFVVLNFGVVSLVAIAIFAISIPFQFLSANALIKAMRQYMLINDERNKATNELFQGIRVVKCNGLEGLFVKRIESIRQRQLPSIFSITTFHQIYMSVMHTVPHYLAVASFATYIAVQNVPQSRFAVDVMPTVEYLELMAEPAVNLPMYLQAAMMAVVSLGRIRDYLYSNNNALNKKHDQEEDKEKNKNINSEQNIDIDINITNGYFEWERKQDKNVNKISNGCKSSNIDDDQCVLQGINLNIKRGSLTIVVGSVGSGKSSLGLSLIGEMKVKKGILDVNGSVAYCPQNAWITSNSVKGNILFGNAYNESRYKQTIKVCGLEKDLSILPAGDDTAVGERGVNMSGGQKARIQLARAVYSDRDIYILDDPLSAVDVYVGHLLFEQCIDGMLKGKTRILLSNGILEHHAIHADQIIILENGKIIGSGSIDEIKQQGIDIHKYMRMKNETLNFASEFCINKQDEQNETLKSKTASTVVSSGRSCIESNKNEGSDVQKQIQRNTGRRVLTGEEQATGTIPIRAYLDYARSLAPYLIVFLLLILSASAEAMCLVADYWVGVIGEVEQYSNISYWMKV</sequence>
<evidence type="ECO:0000259" key="10">
    <source>
        <dbReference type="PROSITE" id="PS50929"/>
    </source>
</evidence>
<dbReference type="PROSITE" id="PS50893">
    <property type="entry name" value="ABC_TRANSPORTER_2"/>
    <property type="match status" value="1"/>
</dbReference>
<feature type="transmembrane region" description="Helical" evidence="8">
    <location>
        <begin position="187"/>
        <end position="212"/>
    </location>
</feature>
<feature type="transmembrane region" description="Helical" evidence="8">
    <location>
        <begin position="275"/>
        <end position="298"/>
    </location>
</feature>
<evidence type="ECO:0000256" key="4">
    <source>
        <dbReference type="ARBA" id="ARBA00022741"/>
    </source>
</evidence>
<dbReference type="Gene3D" id="3.40.50.300">
    <property type="entry name" value="P-loop containing nucleotide triphosphate hydrolases"/>
    <property type="match status" value="1"/>
</dbReference>
<dbReference type="InterPro" id="IPR036640">
    <property type="entry name" value="ABC1_TM_sf"/>
</dbReference>
<evidence type="ECO:0000313" key="11">
    <source>
        <dbReference type="EMBL" id="KAA6383550.1"/>
    </source>
</evidence>
<gene>
    <name evidence="11" type="ORF">EZS28_020925</name>
</gene>
<organism evidence="11 12">
    <name type="scientific">Streblomastix strix</name>
    <dbReference type="NCBI Taxonomy" id="222440"/>
    <lineage>
        <taxon>Eukaryota</taxon>
        <taxon>Metamonada</taxon>
        <taxon>Preaxostyla</taxon>
        <taxon>Oxymonadida</taxon>
        <taxon>Streblomastigidae</taxon>
        <taxon>Streblomastix</taxon>
    </lineage>
</organism>
<keyword evidence="2" id="KW-0813">Transport</keyword>
<dbReference type="Pfam" id="PF00005">
    <property type="entry name" value="ABC_tran"/>
    <property type="match status" value="1"/>
</dbReference>
<dbReference type="FunFam" id="3.40.50.300:FF:000997">
    <property type="entry name" value="Multidrug resistance-associated protein 1"/>
    <property type="match status" value="1"/>
</dbReference>
<evidence type="ECO:0000256" key="1">
    <source>
        <dbReference type="ARBA" id="ARBA00004141"/>
    </source>
</evidence>
<comment type="caution">
    <text evidence="11">The sequence shown here is derived from an EMBL/GenBank/DDBJ whole genome shotgun (WGS) entry which is preliminary data.</text>
</comment>
<dbReference type="InterPro" id="IPR011527">
    <property type="entry name" value="ABC1_TM_dom"/>
</dbReference>
<dbReference type="GO" id="GO:0140359">
    <property type="term" value="F:ABC-type transporter activity"/>
    <property type="evidence" value="ECO:0007669"/>
    <property type="project" value="InterPro"/>
</dbReference>
<keyword evidence="7 8" id="KW-0472">Membrane</keyword>
<reference evidence="11 12" key="1">
    <citation type="submission" date="2019-03" db="EMBL/GenBank/DDBJ databases">
        <title>Single cell metagenomics reveals metabolic interactions within the superorganism composed of flagellate Streblomastix strix and complex community of Bacteroidetes bacteria on its surface.</title>
        <authorList>
            <person name="Treitli S.C."/>
            <person name="Kolisko M."/>
            <person name="Husnik F."/>
            <person name="Keeling P."/>
            <person name="Hampl V."/>
        </authorList>
    </citation>
    <scope>NUCLEOTIDE SEQUENCE [LARGE SCALE GENOMIC DNA]</scope>
    <source>
        <strain evidence="11">ST1C</strain>
    </source>
</reference>
<dbReference type="SUPFAM" id="SSF52540">
    <property type="entry name" value="P-loop containing nucleoside triphosphate hydrolases"/>
    <property type="match status" value="1"/>
</dbReference>
<evidence type="ECO:0000256" key="5">
    <source>
        <dbReference type="ARBA" id="ARBA00022840"/>
    </source>
</evidence>
<dbReference type="GO" id="GO:0016020">
    <property type="term" value="C:membrane"/>
    <property type="evidence" value="ECO:0007669"/>
    <property type="project" value="UniProtKB-SubCell"/>
</dbReference>
<keyword evidence="5" id="KW-0067">ATP-binding</keyword>
<dbReference type="SMART" id="SM00382">
    <property type="entry name" value="AAA"/>
    <property type="match status" value="1"/>
</dbReference>
<feature type="domain" description="ABC transmembrane type-1" evidence="10">
    <location>
        <begin position="142"/>
        <end position="380"/>
    </location>
</feature>
<dbReference type="CDD" id="cd03250">
    <property type="entry name" value="ABCC_MRP_domain1"/>
    <property type="match status" value="1"/>
</dbReference>
<evidence type="ECO:0000256" key="2">
    <source>
        <dbReference type="ARBA" id="ARBA00022448"/>
    </source>
</evidence>
<dbReference type="CDD" id="cd18579">
    <property type="entry name" value="ABC_6TM_ABCC_D1"/>
    <property type="match status" value="1"/>
</dbReference>
<dbReference type="Pfam" id="PF00664">
    <property type="entry name" value="ABC_membrane"/>
    <property type="match status" value="1"/>
</dbReference>
<evidence type="ECO:0000256" key="6">
    <source>
        <dbReference type="ARBA" id="ARBA00022989"/>
    </source>
</evidence>
<dbReference type="GO" id="GO:0016887">
    <property type="term" value="F:ATP hydrolysis activity"/>
    <property type="evidence" value="ECO:0007669"/>
    <property type="project" value="InterPro"/>
</dbReference>
<evidence type="ECO:0000259" key="9">
    <source>
        <dbReference type="PROSITE" id="PS50893"/>
    </source>
</evidence>
<dbReference type="PROSITE" id="PS00211">
    <property type="entry name" value="ABC_TRANSPORTER_1"/>
    <property type="match status" value="1"/>
</dbReference>
<evidence type="ECO:0000256" key="7">
    <source>
        <dbReference type="ARBA" id="ARBA00023136"/>
    </source>
</evidence>
<keyword evidence="3 8" id="KW-0812">Transmembrane</keyword>
<keyword evidence="4" id="KW-0547">Nucleotide-binding</keyword>
<dbReference type="OrthoDB" id="6500128at2759"/>
<dbReference type="GO" id="GO:0005524">
    <property type="term" value="F:ATP binding"/>
    <property type="evidence" value="ECO:0007669"/>
    <property type="project" value="UniProtKB-KW"/>
</dbReference>
<dbReference type="InterPro" id="IPR050173">
    <property type="entry name" value="ABC_transporter_C-like"/>
</dbReference>